<dbReference type="InterPro" id="IPR017521">
    <property type="entry name" value="Sugar_tfrase_PEP-CTERM_Stp1"/>
</dbReference>
<dbReference type="SUPFAM" id="SSF53756">
    <property type="entry name" value="UDP-Glycosyltransferase/glycogen phosphorylase"/>
    <property type="match status" value="1"/>
</dbReference>
<sequence length="405" mass="46579">MKEPLLYLCHRIPFPPNKGDKITTCNVLKFLNKHFDVYLGCFIDDNFDKRYVDDVKALCKETLFISLNPSVAKVKGLKAFITGDPITVPYYTHQKMQSWVNQVIHQQHIKKAFVYSGCMAQYLLDAPEHLHKVIDFADIDSDKWRQYSKRAKGIMRYVYQREHITLADFETKVAENFDVSCFISETEVKQFRAMVEPETRTKVQLLENGIDCIYFSPHEPNKLAENYPLTHHNYVVFTGAMDYHPNIDAVHWFVKHVWPQVLAAQPDCYFYVVGSTPPKSITQLNNQQNVVVTGRVDDIRPYLQHAKAAVAPMQIARGIQNKILEAMAMAKPVLASSIGMEGLEGYPTQYLSVADDPQEITTWLIDKLAQSNQQADVSRQWLEDNFSWDAKLTPLLGYLEGERHE</sequence>
<organism evidence="1 2">
    <name type="scientific">Photobacterium jeanii</name>
    <dbReference type="NCBI Taxonomy" id="858640"/>
    <lineage>
        <taxon>Bacteria</taxon>
        <taxon>Pseudomonadati</taxon>
        <taxon>Pseudomonadota</taxon>
        <taxon>Gammaproteobacteria</taxon>
        <taxon>Vibrionales</taxon>
        <taxon>Vibrionaceae</taxon>
        <taxon>Photobacterium</taxon>
    </lineage>
</organism>
<dbReference type="Pfam" id="PF13692">
    <property type="entry name" value="Glyco_trans_1_4"/>
    <property type="match status" value="1"/>
</dbReference>
<comment type="caution">
    <text evidence="1">The sequence shown here is derived from an EMBL/GenBank/DDBJ whole genome shotgun (WGS) entry which is preliminary data.</text>
</comment>
<dbReference type="Gene3D" id="3.40.50.2000">
    <property type="entry name" value="Glycogen Phosphorylase B"/>
    <property type="match status" value="2"/>
</dbReference>
<accession>A0A178K226</accession>
<dbReference type="EMBL" id="LVHF01000033">
    <property type="protein sequence ID" value="OAN11368.1"/>
    <property type="molecule type" value="Genomic_DNA"/>
</dbReference>
<reference evidence="1 2" key="1">
    <citation type="submission" date="2016-03" db="EMBL/GenBank/DDBJ databases">
        <title>Photobacterium proteolyticum sp. nov. a protease producing bacterium isolated from ocean sediments of Laizhou Bay.</title>
        <authorList>
            <person name="Li Y."/>
        </authorList>
    </citation>
    <scope>NUCLEOTIDE SEQUENCE [LARGE SCALE GENOMIC DNA]</scope>
    <source>
        <strain evidence="1 2">R-40508</strain>
    </source>
</reference>
<proteinExistence type="predicted"/>
<evidence type="ECO:0000313" key="2">
    <source>
        <dbReference type="Proteomes" id="UP000078503"/>
    </source>
</evidence>
<dbReference type="RefSeq" id="WP_068336022.1">
    <property type="nucleotide sequence ID" value="NZ_LVHF01000033.1"/>
</dbReference>
<dbReference type="AlphaFoldDB" id="A0A178K226"/>
<dbReference type="PANTHER" id="PTHR12526">
    <property type="entry name" value="GLYCOSYLTRANSFERASE"/>
    <property type="match status" value="1"/>
</dbReference>
<keyword evidence="2" id="KW-1185">Reference proteome</keyword>
<evidence type="ECO:0000313" key="1">
    <source>
        <dbReference type="EMBL" id="OAN11368.1"/>
    </source>
</evidence>
<gene>
    <name evidence="1" type="ORF">A3K86_20685</name>
</gene>
<dbReference type="OrthoDB" id="9807209at2"/>
<dbReference type="NCBIfam" id="TIGR03087">
    <property type="entry name" value="stp1"/>
    <property type="match status" value="1"/>
</dbReference>
<name>A0A178K226_9GAMM</name>
<protein>
    <recommendedName>
        <fullName evidence="3">Glycosyl transferase family 1</fullName>
    </recommendedName>
</protein>
<evidence type="ECO:0008006" key="3">
    <source>
        <dbReference type="Google" id="ProtNLM"/>
    </source>
</evidence>
<dbReference type="Proteomes" id="UP000078503">
    <property type="component" value="Unassembled WGS sequence"/>
</dbReference>
<dbReference type="STRING" id="858640.A3K86_20685"/>
<dbReference type="CDD" id="cd03801">
    <property type="entry name" value="GT4_PimA-like"/>
    <property type="match status" value="1"/>
</dbReference>